<feature type="compositionally biased region" description="Basic residues" evidence="2">
    <location>
        <begin position="236"/>
        <end position="254"/>
    </location>
</feature>
<gene>
    <name evidence="3" type="ORF">MNOR_LOCUS11120</name>
</gene>
<comment type="caution">
    <text evidence="3">The sequence shown here is derived from an EMBL/GenBank/DDBJ whole genome shotgun (WGS) entry which is preliminary data.</text>
</comment>
<dbReference type="AlphaFoldDB" id="A0AAV2QBZ7"/>
<feature type="compositionally biased region" description="Acidic residues" evidence="2">
    <location>
        <begin position="126"/>
        <end position="136"/>
    </location>
</feature>
<evidence type="ECO:0000256" key="1">
    <source>
        <dbReference type="SAM" id="Coils"/>
    </source>
</evidence>
<feature type="non-terminal residue" evidence="3">
    <location>
        <position position="394"/>
    </location>
</feature>
<accession>A0AAV2QBZ7</accession>
<evidence type="ECO:0000313" key="3">
    <source>
        <dbReference type="EMBL" id="CAL4079804.1"/>
    </source>
</evidence>
<dbReference type="Proteomes" id="UP001497623">
    <property type="component" value="Unassembled WGS sequence"/>
</dbReference>
<protein>
    <submittedName>
        <fullName evidence="3">Uncharacterized protein</fullName>
    </submittedName>
</protein>
<evidence type="ECO:0000313" key="4">
    <source>
        <dbReference type="Proteomes" id="UP001497623"/>
    </source>
</evidence>
<proteinExistence type="predicted"/>
<organism evidence="3 4">
    <name type="scientific">Meganyctiphanes norvegica</name>
    <name type="common">Northern krill</name>
    <name type="synonym">Thysanopoda norvegica</name>
    <dbReference type="NCBI Taxonomy" id="48144"/>
    <lineage>
        <taxon>Eukaryota</taxon>
        <taxon>Metazoa</taxon>
        <taxon>Ecdysozoa</taxon>
        <taxon>Arthropoda</taxon>
        <taxon>Crustacea</taxon>
        <taxon>Multicrustacea</taxon>
        <taxon>Malacostraca</taxon>
        <taxon>Eumalacostraca</taxon>
        <taxon>Eucarida</taxon>
        <taxon>Euphausiacea</taxon>
        <taxon>Euphausiidae</taxon>
        <taxon>Meganyctiphanes</taxon>
    </lineage>
</organism>
<feature type="compositionally biased region" description="Low complexity" evidence="2">
    <location>
        <begin position="255"/>
        <end position="271"/>
    </location>
</feature>
<reference evidence="3 4" key="1">
    <citation type="submission" date="2024-05" db="EMBL/GenBank/DDBJ databases">
        <authorList>
            <person name="Wallberg A."/>
        </authorList>
    </citation>
    <scope>NUCLEOTIDE SEQUENCE [LARGE SCALE GENOMIC DNA]</scope>
</reference>
<sequence length="394" mass="45137">MLKFRVTNSVKARRSAETQRKALEEKMQLEWAWKPLAAMMNENSTDLVYWIPPLYDSNIVAATTQLEVNAPQQSPVRKKKLSSSRRRAKLTTEDSITEESTVKGDDSTTYCPDDQENNSSIVCESLPDDDEWENQDDNESGIHEEIVENQQEYESGSEPDKDMSDIDKEILMHNSLICNTPVVVRCNTKKPKKLTSSPTLLKLMEKVSHIHGLSGIMHMKNKEKEESKVTNDQKKISNKKNKRPSVKVYKKHAQRSSARSNSSVNSTNKTSNQEEIIITAEPLLSAKPSIKRANSKQPQCDDTESGIFDQYDTDNESTTSSMENQRNAQLQMMLHILAQLYEEKLTRQETEMEHLRTRVQTQEKLMKQLAHVTMDLKSDLDKVKKDQKLANEFK</sequence>
<feature type="coiled-coil region" evidence="1">
    <location>
        <begin position="338"/>
        <end position="365"/>
    </location>
</feature>
<feature type="region of interest" description="Disordered" evidence="2">
    <location>
        <begin position="219"/>
        <end position="274"/>
    </location>
</feature>
<dbReference type="EMBL" id="CAXKWB010005781">
    <property type="protein sequence ID" value="CAL4079804.1"/>
    <property type="molecule type" value="Genomic_DNA"/>
</dbReference>
<feature type="region of interest" description="Disordered" evidence="2">
    <location>
        <begin position="71"/>
        <end position="136"/>
    </location>
</feature>
<feature type="compositionally biased region" description="Basic and acidic residues" evidence="2">
    <location>
        <begin position="220"/>
        <end position="235"/>
    </location>
</feature>
<name>A0AAV2QBZ7_MEGNR</name>
<evidence type="ECO:0000256" key="2">
    <source>
        <dbReference type="SAM" id="MobiDB-lite"/>
    </source>
</evidence>
<keyword evidence="1" id="KW-0175">Coiled coil</keyword>
<feature type="compositionally biased region" description="Basic residues" evidence="2">
    <location>
        <begin position="76"/>
        <end position="89"/>
    </location>
</feature>
<keyword evidence="4" id="KW-1185">Reference proteome</keyword>